<dbReference type="AlphaFoldDB" id="A0A928BT50"/>
<keyword evidence="7" id="KW-0998">Cell outer membrane</keyword>
<evidence type="ECO:0000256" key="2">
    <source>
        <dbReference type="ARBA" id="ARBA00008163"/>
    </source>
</evidence>
<feature type="chain" id="PRO_5037909175" evidence="8">
    <location>
        <begin position="23"/>
        <end position="494"/>
    </location>
</feature>
<evidence type="ECO:0000256" key="3">
    <source>
        <dbReference type="ARBA" id="ARBA00022452"/>
    </source>
</evidence>
<evidence type="ECO:0000313" key="10">
    <source>
        <dbReference type="Proteomes" id="UP000763088"/>
    </source>
</evidence>
<keyword evidence="4" id="KW-0812">Transmembrane</keyword>
<evidence type="ECO:0000256" key="4">
    <source>
        <dbReference type="ARBA" id="ARBA00022692"/>
    </source>
</evidence>
<dbReference type="PANTHER" id="PTHR35093:SF8">
    <property type="entry name" value="OUTER MEMBRANE PROTEIN NMB0088-RELATED"/>
    <property type="match status" value="1"/>
</dbReference>
<evidence type="ECO:0000256" key="7">
    <source>
        <dbReference type="ARBA" id="ARBA00023237"/>
    </source>
</evidence>
<dbReference type="InterPro" id="IPR005017">
    <property type="entry name" value="OMPP1/FadL/TodX"/>
</dbReference>
<proteinExistence type="inferred from homology"/>
<comment type="subcellular location">
    <subcellularLocation>
        <location evidence="1">Cell outer membrane</location>
        <topology evidence="1">Multi-pass membrane protein</topology>
    </subcellularLocation>
</comment>
<dbReference type="GO" id="GO:0015483">
    <property type="term" value="F:long-chain fatty acid transporting porin activity"/>
    <property type="evidence" value="ECO:0007669"/>
    <property type="project" value="TreeGrafter"/>
</dbReference>
<feature type="signal peptide" evidence="8">
    <location>
        <begin position="1"/>
        <end position="22"/>
    </location>
</feature>
<keyword evidence="3" id="KW-1134">Transmembrane beta strand</keyword>
<evidence type="ECO:0000256" key="6">
    <source>
        <dbReference type="ARBA" id="ARBA00023136"/>
    </source>
</evidence>
<dbReference type="Proteomes" id="UP000763088">
    <property type="component" value="Unassembled WGS sequence"/>
</dbReference>
<dbReference type="EMBL" id="SUYD01000012">
    <property type="protein sequence ID" value="MBE6266863.1"/>
    <property type="molecule type" value="Genomic_DNA"/>
</dbReference>
<dbReference type="GO" id="GO:0009279">
    <property type="term" value="C:cell outer membrane"/>
    <property type="evidence" value="ECO:0007669"/>
    <property type="project" value="UniProtKB-SubCell"/>
</dbReference>
<evidence type="ECO:0000256" key="5">
    <source>
        <dbReference type="ARBA" id="ARBA00022729"/>
    </source>
</evidence>
<evidence type="ECO:0000256" key="1">
    <source>
        <dbReference type="ARBA" id="ARBA00004571"/>
    </source>
</evidence>
<dbReference type="PANTHER" id="PTHR35093">
    <property type="entry name" value="OUTER MEMBRANE PROTEIN NMB0088-RELATED"/>
    <property type="match status" value="1"/>
</dbReference>
<protein>
    <submittedName>
        <fullName evidence="9">Transporter</fullName>
    </submittedName>
</protein>
<accession>A0A928BT50</accession>
<sequence length="494" mass="53641">MKKIYALLASVMLTAASTTATAGGILTNTNQSIDFLRNPARDAAIGLDGVYSNPAGVAFLPEGFHLGINWQYAHQTRTIESTNPAFALGKKNDGLSTKTFEGIADAPFIPSIQAAYNKGNWSVQFNFSVPGGGGSCEFADGLGSFESVVGSIANQLKPLGATGYDMDGYMQGRQYYFGFQLGTAYKITKDLSVYGGLRVLYGTATYKAKISNIMVNTAGGYVDFGSFLQGAATTVDAGISQVNAGIAQYEAAGVPVPVELTAKLAQLEGTKESLNSLQKYSEGVNLLCNQSSVGVAPVIGIDWRVGKFNFAAKYEAKTEIHMKNESTVNKASEIPAVNKFRDAEKIDEDMPAQLSLGAMWSMSDNFRLNLGYHHYYDKSVKWYNNTQDLLGGGTNEYLAGAEWDLSDKFTISGGGQLTRYQLTDQYMNDMSFVVNSYSLGCGFNYKATDNITLKAAYFQTNYDHYKRNDYPQAGVSDDFTRTNRVLGIGCELKF</sequence>
<gene>
    <name evidence="9" type="ORF">E7102_10425</name>
</gene>
<evidence type="ECO:0000313" key="9">
    <source>
        <dbReference type="EMBL" id="MBE6266863.1"/>
    </source>
</evidence>
<evidence type="ECO:0000256" key="8">
    <source>
        <dbReference type="SAM" id="SignalP"/>
    </source>
</evidence>
<comment type="caution">
    <text evidence="9">The sequence shown here is derived from an EMBL/GenBank/DDBJ whole genome shotgun (WGS) entry which is preliminary data.</text>
</comment>
<comment type="similarity">
    <text evidence="2">Belongs to the OmpP1/FadL family.</text>
</comment>
<reference evidence="9" key="1">
    <citation type="submission" date="2019-04" db="EMBL/GenBank/DDBJ databases">
        <title>Evolution of Biomass-Degrading Anaerobic Consortia Revealed by Metagenomics.</title>
        <authorList>
            <person name="Peng X."/>
        </authorList>
    </citation>
    <scope>NUCLEOTIDE SEQUENCE</scope>
    <source>
        <strain evidence="9">SIG141</strain>
    </source>
</reference>
<keyword evidence="5 8" id="KW-0732">Signal</keyword>
<name>A0A928BT50_XYLRU</name>
<dbReference type="Gene3D" id="2.40.160.60">
    <property type="entry name" value="Outer membrane protein transport protein (OMPP1/FadL/TodX)"/>
    <property type="match status" value="1"/>
</dbReference>
<organism evidence="9 10">
    <name type="scientific">Xylanibacter ruminicola</name>
    <name type="common">Prevotella ruminicola</name>
    <dbReference type="NCBI Taxonomy" id="839"/>
    <lineage>
        <taxon>Bacteria</taxon>
        <taxon>Pseudomonadati</taxon>
        <taxon>Bacteroidota</taxon>
        <taxon>Bacteroidia</taxon>
        <taxon>Bacteroidales</taxon>
        <taxon>Prevotellaceae</taxon>
        <taxon>Xylanibacter</taxon>
    </lineage>
</organism>
<dbReference type="SUPFAM" id="SSF56935">
    <property type="entry name" value="Porins"/>
    <property type="match status" value="1"/>
</dbReference>
<keyword evidence="6" id="KW-0472">Membrane</keyword>